<dbReference type="InterPro" id="IPR004107">
    <property type="entry name" value="Integrase_SAM-like_N"/>
</dbReference>
<dbReference type="SUPFAM" id="SSF56349">
    <property type="entry name" value="DNA breaking-rejoining enzymes"/>
    <property type="match status" value="1"/>
</dbReference>
<comment type="subcellular location">
    <subcellularLocation>
        <location evidence="1">Cytoplasm</location>
    </subcellularLocation>
</comment>
<evidence type="ECO:0000256" key="9">
    <source>
        <dbReference type="PROSITE-ProRule" id="PRU01248"/>
    </source>
</evidence>
<evidence type="ECO:0000256" key="4">
    <source>
        <dbReference type="ARBA" id="ARBA00022908"/>
    </source>
</evidence>
<dbReference type="GO" id="GO:0003677">
    <property type="term" value="F:DNA binding"/>
    <property type="evidence" value="ECO:0007669"/>
    <property type="project" value="UniProtKB-UniRule"/>
</dbReference>
<dbReference type="GO" id="GO:0015074">
    <property type="term" value="P:DNA integration"/>
    <property type="evidence" value="ECO:0007669"/>
    <property type="project" value="UniProtKB-KW"/>
</dbReference>
<dbReference type="InterPro" id="IPR011946">
    <property type="entry name" value="Integrase_integron-type"/>
</dbReference>
<protein>
    <submittedName>
        <fullName evidence="13">Integron integrase</fullName>
    </submittedName>
</protein>
<dbReference type="InterPro" id="IPR011010">
    <property type="entry name" value="DNA_brk_join_enz"/>
</dbReference>
<dbReference type="FunFam" id="1.10.443.10:FF:000007">
    <property type="entry name" value="Tyrosine recombinase XerC"/>
    <property type="match status" value="1"/>
</dbReference>
<dbReference type="GO" id="GO:0006310">
    <property type="term" value="P:DNA recombination"/>
    <property type="evidence" value="ECO:0007669"/>
    <property type="project" value="UniProtKB-KW"/>
</dbReference>
<feature type="domain" description="Core-binding (CB)" evidence="12">
    <location>
        <begin position="54"/>
        <end position="137"/>
    </location>
</feature>
<dbReference type="Gene3D" id="1.10.443.10">
    <property type="entry name" value="Intergrase catalytic core"/>
    <property type="match status" value="1"/>
</dbReference>
<reference evidence="13 14" key="1">
    <citation type="submission" date="2019-07" db="EMBL/GenBank/DDBJ databases">
        <title>The pathways for chlorine oxyanion respiration interact through the shared metabolite chlorate.</title>
        <authorList>
            <person name="Barnum T.P."/>
            <person name="Cheng Y."/>
            <person name="Hill K.A."/>
            <person name="Lucas L.N."/>
            <person name="Carlson H.K."/>
            <person name="Coates J.D."/>
        </authorList>
    </citation>
    <scope>NUCLEOTIDE SEQUENCE [LARGE SCALE GENOMIC DNA]</scope>
    <source>
        <strain evidence="13">BK-3</strain>
    </source>
</reference>
<comment type="subunit">
    <text evidence="8">Forms a cyclic heterotetrameric complex composed of two molecules of XerC and two molecules of XerD.</text>
</comment>
<dbReference type="EMBL" id="VMRY01000003">
    <property type="protein sequence ID" value="TVT60023.1"/>
    <property type="molecule type" value="Genomic_DNA"/>
</dbReference>
<dbReference type="InterPro" id="IPR002104">
    <property type="entry name" value="Integrase_catalytic"/>
</dbReference>
<evidence type="ECO:0000256" key="10">
    <source>
        <dbReference type="SAM" id="MobiDB-lite"/>
    </source>
</evidence>
<evidence type="ECO:0000313" key="14">
    <source>
        <dbReference type="Proteomes" id="UP000317355"/>
    </source>
</evidence>
<comment type="similarity">
    <text evidence="2">Belongs to the 'phage' integrase family.</text>
</comment>
<dbReference type="Pfam" id="PF13495">
    <property type="entry name" value="Phage_int_SAM_4"/>
    <property type="match status" value="1"/>
</dbReference>
<dbReference type="InterPro" id="IPR044068">
    <property type="entry name" value="CB"/>
</dbReference>
<keyword evidence="6" id="KW-0233">DNA recombination</keyword>
<evidence type="ECO:0000259" key="12">
    <source>
        <dbReference type="PROSITE" id="PS51900"/>
    </source>
</evidence>
<keyword evidence="4" id="KW-0229">DNA integration</keyword>
<dbReference type="Pfam" id="PF00589">
    <property type="entry name" value="Phage_integrase"/>
    <property type="match status" value="1"/>
</dbReference>
<evidence type="ECO:0000256" key="3">
    <source>
        <dbReference type="ARBA" id="ARBA00022490"/>
    </source>
</evidence>
<feature type="domain" description="Tyr recombinase" evidence="11">
    <location>
        <begin position="155"/>
        <end position="368"/>
    </location>
</feature>
<gene>
    <name evidence="13" type="ORF">FHK82_03140</name>
</gene>
<evidence type="ECO:0000256" key="6">
    <source>
        <dbReference type="ARBA" id="ARBA00023172"/>
    </source>
</evidence>
<feature type="region of interest" description="Disordered" evidence="10">
    <location>
        <begin position="37"/>
        <end position="56"/>
    </location>
</feature>
<keyword evidence="5 9" id="KW-0238">DNA-binding</keyword>
<dbReference type="Gene3D" id="1.10.150.130">
    <property type="match status" value="1"/>
</dbReference>
<dbReference type="PANTHER" id="PTHR30349">
    <property type="entry name" value="PHAGE INTEGRASE-RELATED"/>
    <property type="match status" value="1"/>
</dbReference>
<proteinExistence type="inferred from homology"/>
<dbReference type="PROSITE" id="PS51900">
    <property type="entry name" value="CB"/>
    <property type="match status" value="1"/>
</dbReference>
<evidence type="ECO:0000313" key="13">
    <source>
        <dbReference type="EMBL" id="TVT60023.1"/>
    </source>
</evidence>
<accession>A0A558DGK7</accession>
<dbReference type="InterPro" id="IPR013762">
    <property type="entry name" value="Integrase-like_cat_sf"/>
</dbReference>
<dbReference type="PROSITE" id="PS51898">
    <property type="entry name" value="TYR_RECOMBINASE"/>
    <property type="match status" value="1"/>
</dbReference>
<evidence type="ECO:0000259" key="11">
    <source>
        <dbReference type="PROSITE" id="PS51898"/>
    </source>
</evidence>
<dbReference type="GO" id="GO:0005737">
    <property type="term" value="C:cytoplasm"/>
    <property type="evidence" value="ECO:0007669"/>
    <property type="project" value="UniProtKB-SubCell"/>
</dbReference>
<evidence type="ECO:0000256" key="5">
    <source>
        <dbReference type="ARBA" id="ARBA00023125"/>
    </source>
</evidence>
<dbReference type="AlphaFoldDB" id="A0A558DGK7"/>
<dbReference type="NCBIfam" id="TIGR02249">
    <property type="entry name" value="integrase_gron"/>
    <property type="match status" value="1"/>
</dbReference>
<comment type="caution">
    <text evidence="13">The sequence shown here is derived from an EMBL/GenBank/DDBJ whole genome shotgun (WGS) entry which is preliminary data.</text>
</comment>
<evidence type="ECO:0000256" key="7">
    <source>
        <dbReference type="ARBA" id="ARBA00037721"/>
    </source>
</evidence>
<evidence type="ECO:0000256" key="2">
    <source>
        <dbReference type="ARBA" id="ARBA00008857"/>
    </source>
</evidence>
<evidence type="ECO:0000256" key="1">
    <source>
        <dbReference type="ARBA" id="ARBA00004496"/>
    </source>
</evidence>
<dbReference type="InterPro" id="IPR010998">
    <property type="entry name" value="Integrase_recombinase_N"/>
</dbReference>
<dbReference type="PANTHER" id="PTHR30349:SF64">
    <property type="entry name" value="PROPHAGE INTEGRASE INTD-RELATED"/>
    <property type="match status" value="1"/>
</dbReference>
<dbReference type="InterPro" id="IPR050090">
    <property type="entry name" value="Tyrosine_recombinase_XerCD"/>
</dbReference>
<comment type="function">
    <text evidence="7">Site-specific tyrosine recombinase, which acts by catalyzing the cutting and rejoining of the recombining DNA molecules. The XerC-XerD complex is essential to convert dimers of the bacterial chromosome into monomers to permit their segregation at cell division. It also contributes to the segregational stability of plasmids.</text>
</comment>
<keyword evidence="3" id="KW-0963">Cytoplasm</keyword>
<organism evidence="13 14">
    <name type="scientific">Sedimenticola thiotaurini</name>
    <dbReference type="NCBI Taxonomy" id="1543721"/>
    <lineage>
        <taxon>Bacteria</taxon>
        <taxon>Pseudomonadati</taxon>
        <taxon>Pseudomonadota</taxon>
        <taxon>Gammaproteobacteria</taxon>
        <taxon>Chromatiales</taxon>
        <taxon>Sedimenticolaceae</taxon>
        <taxon>Sedimenticola</taxon>
    </lineage>
</organism>
<sequence length="374" mass="42661">MLFRYLLKQNWAGGFDWDYWSADAPVLGKDHPTVARTYESSSQGAEKSGNDLGQKHPDHYRRFVAAIRVSDLSFNTERSYLSWINRFLRFHDGKIPIDNPETEVASFLEHLAVKRKVVGATQGQALNAIVFLYRRVLESPLGEIGHFRRPKRHQRVPTVLSKREVTALLNQVRGQTGMMLRLMYGTGLRVQECVRLRLLDLDFDYKKITVHESKGKKDRVVPMPCSLLKTLKKQIAWVEVKHLADCEAGYGEVFMPDALARKYPNAAKELRWQYLFPATRISNDPHSNAKRRHHIHPTVIQRAVRKAAIEAGITKRVTSHTLRHSFATHLLESGSDIRTVQELLGHTDVKTTMIYTHVLGKGGNAVTSPLDRLD</sequence>
<name>A0A558DGK7_9GAMM</name>
<evidence type="ECO:0000256" key="8">
    <source>
        <dbReference type="ARBA" id="ARBA00038613"/>
    </source>
</evidence>
<dbReference type="Proteomes" id="UP000317355">
    <property type="component" value="Unassembled WGS sequence"/>
</dbReference>